<name>A0ABT3JEX8_9SPHN</name>
<reference evidence="1 2" key="1">
    <citation type="submission" date="2022-10" db="EMBL/GenBank/DDBJ databases">
        <title>Sphingomonas sp.</title>
        <authorList>
            <person name="Jin C."/>
        </authorList>
    </citation>
    <scope>NUCLEOTIDE SEQUENCE [LARGE SCALE GENOMIC DNA]</scope>
    <source>
        <strain evidence="1 2">BN140010</strain>
    </source>
</reference>
<dbReference type="RefSeq" id="WP_264881950.1">
    <property type="nucleotide sequence ID" value="NZ_JAPDOB010000001.1"/>
</dbReference>
<gene>
    <name evidence="1" type="ORF">OMW55_07405</name>
</gene>
<keyword evidence="2" id="KW-1185">Reference proteome</keyword>
<dbReference type="EMBL" id="JAPDOB010000001">
    <property type="protein sequence ID" value="MCW3797628.1"/>
    <property type="molecule type" value="Genomic_DNA"/>
</dbReference>
<sequence>MQLKLERPLATGRRLDDDFLDHRADRLARSHCAIPGQVVLNLCYCVLVDLGVVCWELDHLSDRSGFELLAQALFLNLQFLQALHYRLRDIVIILDLANELADASLKLLEFVLGIGSAMLQFRVCLSDLLLQHPSKASDQVRGEKLGFQTA</sequence>
<dbReference type="Proteomes" id="UP001526246">
    <property type="component" value="Unassembled WGS sequence"/>
</dbReference>
<organism evidence="1 2">
    <name type="scientific">Sphingomonas arvum</name>
    <dbReference type="NCBI Taxonomy" id="2992113"/>
    <lineage>
        <taxon>Bacteria</taxon>
        <taxon>Pseudomonadati</taxon>
        <taxon>Pseudomonadota</taxon>
        <taxon>Alphaproteobacteria</taxon>
        <taxon>Sphingomonadales</taxon>
        <taxon>Sphingomonadaceae</taxon>
        <taxon>Sphingomonas</taxon>
    </lineage>
</organism>
<accession>A0ABT3JEX8</accession>
<proteinExistence type="predicted"/>
<protein>
    <submittedName>
        <fullName evidence="1">Uncharacterized protein</fullName>
    </submittedName>
</protein>
<comment type="caution">
    <text evidence="1">The sequence shown here is derived from an EMBL/GenBank/DDBJ whole genome shotgun (WGS) entry which is preliminary data.</text>
</comment>
<evidence type="ECO:0000313" key="2">
    <source>
        <dbReference type="Proteomes" id="UP001526246"/>
    </source>
</evidence>
<evidence type="ECO:0000313" key="1">
    <source>
        <dbReference type="EMBL" id="MCW3797628.1"/>
    </source>
</evidence>